<dbReference type="InParanoid" id="E9E5I4"/>
<dbReference type="OrthoDB" id="4236860at2759"/>
<dbReference type="OMA" id="CTEIWGR"/>
<protein>
    <submittedName>
        <fullName evidence="6">C6 transcription factor</fullName>
    </submittedName>
</protein>
<dbReference type="STRING" id="655827.E9E5I4"/>
<name>E9E5I4_METAQ</name>
<evidence type="ECO:0000256" key="1">
    <source>
        <dbReference type="ARBA" id="ARBA00004123"/>
    </source>
</evidence>
<dbReference type="AlphaFoldDB" id="E9E5I4"/>
<evidence type="ECO:0000256" key="2">
    <source>
        <dbReference type="ARBA" id="ARBA00022723"/>
    </source>
</evidence>
<keyword evidence="2" id="KW-0479">Metal-binding</keyword>
<feature type="compositionally biased region" description="Polar residues" evidence="4">
    <location>
        <begin position="285"/>
        <end position="302"/>
    </location>
</feature>
<comment type="subcellular location">
    <subcellularLocation>
        <location evidence="1">Nucleus</location>
    </subcellularLocation>
</comment>
<dbReference type="eggNOG" id="ENOG502R843">
    <property type="taxonomic scope" value="Eukaryota"/>
</dbReference>
<dbReference type="Gene3D" id="4.10.240.10">
    <property type="entry name" value="Zn(2)-C6 fungal-type DNA-binding domain"/>
    <property type="match status" value="2"/>
</dbReference>
<evidence type="ECO:0000256" key="4">
    <source>
        <dbReference type="SAM" id="MobiDB-lite"/>
    </source>
</evidence>
<evidence type="ECO:0000256" key="3">
    <source>
        <dbReference type="ARBA" id="ARBA00023242"/>
    </source>
</evidence>
<feature type="region of interest" description="Disordered" evidence="4">
    <location>
        <begin position="358"/>
        <end position="380"/>
    </location>
</feature>
<dbReference type="EMBL" id="GL698506">
    <property type="protein sequence ID" value="EFY88867.1"/>
    <property type="molecule type" value="Genomic_DNA"/>
</dbReference>
<dbReference type="InterPro" id="IPR036864">
    <property type="entry name" value="Zn2-C6_fun-type_DNA-bd_sf"/>
</dbReference>
<sequence length="919" mass="100203">MSAGQPVNGDGRASGRAWAIVGRSSWCIECQVYQVRLLPQLQTPRRKHRLPGGQPSHKIELCRIPNGLGSPELASTSAAFKTKSSLHTSCPSSAAASATICLAEAIWSGADEPPQRLAACPSDGSPCEGVHELVDVRVSRPVRDGAVCRAVQLAAAHDGYLGAALVRDVLYDIPDLMEHVDVMLELETSGHDVSAETARLQNKVSQSIDELAMESIAPRCGLLSAPLGVSAARGVCPFAGVAGDGGMDTGVQAGRVRAGVATAVFNDGKERGMLMRTLTRIGPSQLPTSSSIAKVPTSASPGSHQVEAAQNACEPSIIHHMSRQTKSCTRCRQQKVRCDRVSPRRSRCASSKASCSFSQQPCASLSPPPPPWTPSASTESQDLFLSLSSSPSLLLEEPHGCQIEPEPAYPSPDGGGDIKVKRKKRRRACLSCVRCHRLKVKCDKKEPCTRCRISGWGKQCEYTHRLGCIAQLKSLPVLATDEVILRNHSAASGIMLPDNFPFNSPRAPPFACIEKVRTLIGSHRGDCDAFVKGYLDLYQTVHPIIDTNEFQDRVSAYWNDPSCVDAAWLSQFLMVLALGQLVVTRKTAPTVELCMAAEACLAKTPFMLRPNLSIMRTMCLMVLAKLTTNATCWSFDACWNLLGFVVRQAICLGFHRRDPPTYSSPVVYADWESGKIIWTTLLYFNIQVAMISGMPSCVSTDVVASQDLAWDLGPLDTAALAWHSVIHTSCPTIINIMSRVNADTNLPSYEEILEYSSQVRQCMGILDRVQGPRTLRMTLDMFFRRVLLVLHRRHALEVDAPSKYPVSYWASLECSLALLVHQHDLYDQDQAPRGADLLFRLYMLDVFAAGMTATIHLLRKDAPLASGFAIPPRQTILETLQACTELWANETIQSPCFRIGHALLDRILGALLEGSVSLP</sequence>
<evidence type="ECO:0000313" key="6">
    <source>
        <dbReference type="EMBL" id="EFY88867.1"/>
    </source>
</evidence>
<dbReference type="PANTHER" id="PTHR31001">
    <property type="entry name" value="UNCHARACTERIZED TRANSCRIPTIONAL REGULATORY PROTEIN"/>
    <property type="match status" value="1"/>
</dbReference>
<organism evidence="7">
    <name type="scientific">Metarhizium acridum (strain CQMa 102)</name>
    <dbReference type="NCBI Taxonomy" id="655827"/>
    <lineage>
        <taxon>Eukaryota</taxon>
        <taxon>Fungi</taxon>
        <taxon>Dikarya</taxon>
        <taxon>Ascomycota</taxon>
        <taxon>Pezizomycotina</taxon>
        <taxon>Sordariomycetes</taxon>
        <taxon>Hypocreomycetidae</taxon>
        <taxon>Hypocreales</taxon>
        <taxon>Clavicipitaceae</taxon>
        <taxon>Metarhizium</taxon>
    </lineage>
</organism>
<dbReference type="SUPFAM" id="SSF57701">
    <property type="entry name" value="Zn2/Cys6 DNA-binding domain"/>
    <property type="match status" value="2"/>
</dbReference>
<dbReference type="Pfam" id="PF00172">
    <property type="entry name" value="Zn_clus"/>
    <property type="match status" value="1"/>
</dbReference>
<reference evidence="6 7" key="1">
    <citation type="journal article" date="2011" name="PLoS Genet.">
        <title>Genome sequencing and comparative transcriptomics of the model entomopathogenic fungi Metarhizium anisopliae and M. acridum.</title>
        <authorList>
            <person name="Gao Q."/>
            <person name="Jin K."/>
            <person name="Ying S.H."/>
            <person name="Zhang Y."/>
            <person name="Xiao G."/>
            <person name="Shang Y."/>
            <person name="Duan Z."/>
            <person name="Hu X."/>
            <person name="Xie X.Q."/>
            <person name="Zhou G."/>
            <person name="Peng G."/>
            <person name="Luo Z."/>
            <person name="Huang W."/>
            <person name="Wang B."/>
            <person name="Fang W."/>
            <person name="Wang S."/>
            <person name="Zhong Y."/>
            <person name="Ma L.J."/>
            <person name="St Leger R.J."/>
            <person name="Zhao G.P."/>
            <person name="Pei Y."/>
            <person name="Feng M.G."/>
            <person name="Xia Y."/>
            <person name="Wang C."/>
        </authorList>
    </citation>
    <scope>NUCLEOTIDE SEQUENCE [LARGE SCALE GENOMIC DNA]</scope>
    <source>
        <strain evidence="6 7">CQMa 102</strain>
    </source>
</reference>
<dbReference type="GO" id="GO:0005634">
    <property type="term" value="C:nucleus"/>
    <property type="evidence" value="ECO:0007669"/>
    <property type="project" value="UniProtKB-SubCell"/>
</dbReference>
<dbReference type="GO" id="GO:0006351">
    <property type="term" value="P:DNA-templated transcription"/>
    <property type="evidence" value="ECO:0007669"/>
    <property type="project" value="InterPro"/>
</dbReference>
<evidence type="ECO:0000313" key="7">
    <source>
        <dbReference type="Proteomes" id="UP000002499"/>
    </source>
</evidence>
<dbReference type="PROSITE" id="PS00463">
    <property type="entry name" value="ZN2_CY6_FUNGAL_1"/>
    <property type="match status" value="1"/>
</dbReference>
<feature type="domain" description="Zn(2)-C6 fungal-type" evidence="5">
    <location>
        <begin position="327"/>
        <end position="357"/>
    </location>
</feature>
<dbReference type="GO" id="GO:0000981">
    <property type="term" value="F:DNA-binding transcription factor activity, RNA polymerase II-specific"/>
    <property type="evidence" value="ECO:0007669"/>
    <property type="project" value="InterPro"/>
</dbReference>
<keyword evidence="7" id="KW-1185">Reference proteome</keyword>
<dbReference type="GO" id="GO:0003677">
    <property type="term" value="F:DNA binding"/>
    <property type="evidence" value="ECO:0007669"/>
    <property type="project" value="InterPro"/>
</dbReference>
<keyword evidence="3" id="KW-0539">Nucleus</keyword>
<dbReference type="Proteomes" id="UP000002499">
    <property type="component" value="Unassembled WGS sequence"/>
</dbReference>
<dbReference type="HOGENOM" id="CLU_317140_0_0_1"/>
<dbReference type="CDD" id="cd12148">
    <property type="entry name" value="fungal_TF_MHR"/>
    <property type="match status" value="1"/>
</dbReference>
<dbReference type="GO" id="GO:0008270">
    <property type="term" value="F:zinc ion binding"/>
    <property type="evidence" value="ECO:0007669"/>
    <property type="project" value="InterPro"/>
</dbReference>
<proteinExistence type="predicted"/>
<feature type="domain" description="Zn(2)-C6 fungal-type" evidence="5">
    <location>
        <begin position="431"/>
        <end position="462"/>
    </location>
</feature>
<evidence type="ECO:0000259" key="5">
    <source>
        <dbReference type="PROSITE" id="PS50048"/>
    </source>
</evidence>
<dbReference type="InterPro" id="IPR001138">
    <property type="entry name" value="Zn2Cys6_DnaBD"/>
</dbReference>
<gene>
    <name evidence="6" type="ORF">MAC_05132</name>
</gene>
<dbReference type="PROSITE" id="PS50048">
    <property type="entry name" value="ZN2_CY6_FUNGAL_2"/>
    <property type="match status" value="2"/>
</dbReference>
<dbReference type="CDD" id="cd00067">
    <property type="entry name" value="GAL4"/>
    <property type="match status" value="2"/>
</dbReference>
<dbReference type="InterPro" id="IPR007219">
    <property type="entry name" value="XnlR_reg_dom"/>
</dbReference>
<dbReference type="SMART" id="SM00066">
    <property type="entry name" value="GAL4"/>
    <property type="match status" value="2"/>
</dbReference>
<feature type="region of interest" description="Disordered" evidence="4">
    <location>
        <begin position="282"/>
        <end position="302"/>
    </location>
</feature>
<dbReference type="PANTHER" id="PTHR31001:SF57">
    <property type="entry name" value="ZN(II)2CYS6 TRANSCRIPTION FACTOR (EUROFUNG)"/>
    <property type="match status" value="1"/>
</dbReference>
<dbReference type="SMART" id="SM00906">
    <property type="entry name" value="Fungal_trans"/>
    <property type="match status" value="1"/>
</dbReference>
<accession>E9E5I4</accession>
<dbReference type="InterPro" id="IPR050613">
    <property type="entry name" value="Sec_Metabolite_Reg"/>
</dbReference>